<organism evidence="7 8">
    <name type="scientific">Pseudomonas syringae</name>
    <dbReference type="NCBI Taxonomy" id="317"/>
    <lineage>
        <taxon>Bacteria</taxon>
        <taxon>Pseudomonadati</taxon>
        <taxon>Pseudomonadota</taxon>
        <taxon>Gammaproteobacteria</taxon>
        <taxon>Pseudomonadales</taxon>
        <taxon>Pseudomonadaceae</taxon>
        <taxon>Pseudomonas</taxon>
    </lineage>
</organism>
<dbReference type="RefSeq" id="WP_047574709.1">
    <property type="nucleotide sequence ID" value="NZ_JPQT01000101.1"/>
</dbReference>
<dbReference type="PANTHER" id="PTHR43673">
    <property type="entry name" value="NAD(P)H NITROREDUCTASE YDGI-RELATED"/>
    <property type="match status" value="1"/>
</dbReference>
<dbReference type="PANTHER" id="PTHR43673:SF2">
    <property type="entry name" value="NITROREDUCTASE"/>
    <property type="match status" value="1"/>
</dbReference>
<dbReference type="InterPro" id="IPR000415">
    <property type="entry name" value="Nitroreductase-like"/>
</dbReference>
<sequence>MSTQISLPAAIAPCLSVQEAILSRRSVRAFLPAVVLHNVLAQVLELAARAPSGSNIQPWQVMVLTGAPLRQLGQELEALSLAGDPGNEEPPKPYHRREPYRSRRRKVGWDLYGALGISREESERMAQQMARNYVFFDAPMGLFFTIDADFDAGRWLDYGMFLQNMMLAARAMGLDTCAQQAFLKYETVIARRLGLENNRKLVCGMALGYANPLAAENTFIAERSALQTFVHFVDSLN</sequence>
<feature type="domain" description="Nitroreductase" evidence="6">
    <location>
        <begin position="21"/>
        <end position="209"/>
    </location>
</feature>
<comment type="similarity">
    <text evidence="2">Belongs to the nitroreductase family.</text>
</comment>
<dbReference type="Proteomes" id="UP000028643">
    <property type="component" value="Unassembled WGS sequence"/>
</dbReference>
<dbReference type="CDD" id="cd02136">
    <property type="entry name" value="PnbA_NfnB-like"/>
    <property type="match status" value="1"/>
</dbReference>
<protein>
    <submittedName>
        <fullName evidence="7">Nitroreductase</fullName>
    </submittedName>
</protein>
<evidence type="ECO:0000256" key="4">
    <source>
        <dbReference type="ARBA" id="ARBA00022643"/>
    </source>
</evidence>
<accession>A0A085V8J7</accession>
<evidence type="ECO:0000259" key="6">
    <source>
        <dbReference type="Pfam" id="PF00881"/>
    </source>
</evidence>
<keyword evidence="4" id="KW-0288">FMN</keyword>
<keyword evidence="3" id="KW-0285">Flavoprotein</keyword>
<dbReference type="SUPFAM" id="SSF55469">
    <property type="entry name" value="FMN-dependent nitroreductase-like"/>
    <property type="match status" value="1"/>
</dbReference>
<dbReference type="GO" id="GO:0016491">
    <property type="term" value="F:oxidoreductase activity"/>
    <property type="evidence" value="ECO:0007669"/>
    <property type="project" value="UniProtKB-KW"/>
</dbReference>
<gene>
    <name evidence="7" type="ORF">IV02_11305</name>
</gene>
<keyword evidence="5" id="KW-0560">Oxidoreductase</keyword>
<dbReference type="EMBL" id="JPQT01000101">
    <property type="protein sequence ID" value="KFE51760.1"/>
    <property type="molecule type" value="Genomic_DNA"/>
</dbReference>
<evidence type="ECO:0000256" key="2">
    <source>
        <dbReference type="ARBA" id="ARBA00007118"/>
    </source>
</evidence>
<evidence type="ECO:0000313" key="7">
    <source>
        <dbReference type="EMBL" id="KFE51760.1"/>
    </source>
</evidence>
<comment type="caution">
    <text evidence="7">The sequence shown here is derived from an EMBL/GenBank/DDBJ whole genome shotgun (WGS) entry which is preliminary data.</text>
</comment>
<evidence type="ECO:0000256" key="5">
    <source>
        <dbReference type="ARBA" id="ARBA00023002"/>
    </source>
</evidence>
<dbReference type="Gene3D" id="3.40.109.10">
    <property type="entry name" value="NADH Oxidase"/>
    <property type="match status" value="1"/>
</dbReference>
<reference evidence="7 8" key="1">
    <citation type="submission" date="2014-07" db="EMBL/GenBank/DDBJ databases">
        <title>Draft Genome Sequences of Environmental Pseudomonas syringae strains.</title>
        <authorList>
            <person name="Baltrus D.A."/>
            <person name="Berge O."/>
            <person name="Morris C."/>
        </authorList>
    </citation>
    <scope>NUCLEOTIDE SEQUENCE [LARGE SCALE GENOMIC DNA]</scope>
    <source>
        <strain evidence="7 8">CEB003</strain>
    </source>
</reference>
<dbReference type="AlphaFoldDB" id="A0A085V8J7"/>
<name>A0A085V8J7_PSESX</name>
<dbReference type="InterPro" id="IPR029479">
    <property type="entry name" value="Nitroreductase"/>
</dbReference>
<evidence type="ECO:0000256" key="3">
    <source>
        <dbReference type="ARBA" id="ARBA00022630"/>
    </source>
</evidence>
<dbReference type="Pfam" id="PF00881">
    <property type="entry name" value="Nitroreductase"/>
    <property type="match status" value="1"/>
</dbReference>
<evidence type="ECO:0000313" key="8">
    <source>
        <dbReference type="Proteomes" id="UP000028643"/>
    </source>
</evidence>
<evidence type="ECO:0000256" key="1">
    <source>
        <dbReference type="ARBA" id="ARBA00001917"/>
    </source>
</evidence>
<comment type="cofactor">
    <cofactor evidence="1">
        <name>FMN</name>
        <dbReference type="ChEBI" id="CHEBI:58210"/>
    </cofactor>
</comment>
<dbReference type="PATRIC" id="fig|317.174.peg.2321"/>
<proteinExistence type="inferred from homology"/>